<dbReference type="AlphaFoldDB" id="A0A0C9Z3X8"/>
<accession>A0A0C9Z3X8</accession>
<reference evidence="2 3" key="1">
    <citation type="submission" date="2014-04" db="EMBL/GenBank/DDBJ databases">
        <authorList>
            <consortium name="DOE Joint Genome Institute"/>
            <person name="Kuo A."/>
            <person name="Ruytinx J."/>
            <person name="Rineau F."/>
            <person name="Colpaert J."/>
            <person name="Kohler A."/>
            <person name="Nagy L.G."/>
            <person name="Floudas D."/>
            <person name="Copeland A."/>
            <person name="Barry K.W."/>
            <person name="Cichocki N."/>
            <person name="Veneault-Fourrey C."/>
            <person name="LaButti K."/>
            <person name="Lindquist E.A."/>
            <person name="Lipzen A."/>
            <person name="Lundell T."/>
            <person name="Morin E."/>
            <person name="Murat C."/>
            <person name="Sun H."/>
            <person name="Tunlid A."/>
            <person name="Henrissat B."/>
            <person name="Grigoriev I.V."/>
            <person name="Hibbett D.S."/>
            <person name="Martin F."/>
            <person name="Nordberg H.P."/>
            <person name="Cantor M.N."/>
            <person name="Hua S.X."/>
        </authorList>
    </citation>
    <scope>NUCLEOTIDE SEQUENCE [LARGE SCALE GENOMIC DNA]</scope>
    <source>
        <strain evidence="2 3">UH-Slu-Lm8-n1</strain>
    </source>
</reference>
<dbReference type="InParanoid" id="A0A0C9Z3X8"/>
<dbReference type="OrthoDB" id="2685952at2759"/>
<feature type="region of interest" description="Disordered" evidence="1">
    <location>
        <begin position="1"/>
        <end position="46"/>
    </location>
</feature>
<organism evidence="2 3">
    <name type="scientific">Suillus luteus UH-Slu-Lm8-n1</name>
    <dbReference type="NCBI Taxonomy" id="930992"/>
    <lineage>
        <taxon>Eukaryota</taxon>
        <taxon>Fungi</taxon>
        <taxon>Dikarya</taxon>
        <taxon>Basidiomycota</taxon>
        <taxon>Agaricomycotina</taxon>
        <taxon>Agaricomycetes</taxon>
        <taxon>Agaricomycetidae</taxon>
        <taxon>Boletales</taxon>
        <taxon>Suillineae</taxon>
        <taxon>Suillaceae</taxon>
        <taxon>Suillus</taxon>
    </lineage>
</organism>
<dbReference type="Proteomes" id="UP000054485">
    <property type="component" value="Unassembled WGS sequence"/>
</dbReference>
<keyword evidence="3" id="KW-1185">Reference proteome</keyword>
<reference evidence="3" key="2">
    <citation type="submission" date="2015-01" db="EMBL/GenBank/DDBJ databases">
        <title>Evolutionary Origins and Diversification of the Mycorrhizal Mutualists.</title>
        <authorList>
            <consortium name="DOE Joint Genome Institute"/>
            <consortium name="Mycorrhizal Genomics Consortium"/>
            <person name="Kohler A."/>
            <person name="Kuo A."/>
            <person name="Nagy L.G."/>
            <person name="Floudas D."/>
            <person name="Copeland A."/>
            <person name="Barry K.W."/>
            <person name="Cichocki N."/>
            <person name="Veneault-Fourrey C."/>
            <person name="LaButti K."/>
            <person name="Lindquist E.A."/>
            <person name="Lipzen A."/>
            <person name="Lundell T."/>
            <person name="Morin E."/>
            <person name="Murat C."/>
            <person name="Riley R."/>
            <person name="Ohm R."/>
            <person name="Sun H."/>
            <person name="Tunlid A."/>
            <person name="Henrissat B."/>
            <person name="Grigoriev I.V."/>
            <person name="Hibbett D.S."/>
            <person name="Martin F."/>
        </authorList>
    </citation>
    <scope>NUCLEOTIDE SEQUENCE [LARGE SCALE GENOMIC DNA]</scope>
    <source>
        <strain evidence="3">UH-Slu-Lm8-n1</strain>
    </source>
</reference>
<proteinExistence type="predicted"/>
<protein>
    <submittedName>
        <fullName evidence="2">Uncharacterized protein</fullName>
    </submittedName>
</protein>
<gene>
    <name evidence="2" type="ORF">CY34DRAFT_111112</name>
</gene>
<evidence type="ECO:0000256" key="1">
    <source>
        <dbReference type="SAM" id="MobiDB-lite"/>
    </source>
</evidence>
<dbReference type="HOGENOM" id="CLU_133422_0_0_1"/>
<sequence>MDTSNSAKKRLKVEEPDAEPQAIRPKREEPNDEEPMFPLPPFRQTPGPISVSQSYIRRLILEHWNAEIRYCEKAKKLGQLEIGPAPGLRLTIIQASLQRLVAERWDAEVKHCEEAKRAQLLELLLAAHGITRLV</sequence>
<evidence type="ECO:0000313" key="3">
    <source>
        <dbReference type="Proteomes" id="UP000054485"/>
    </source>
</evidence>
<evidence type="ECO:0000313" key="2">
    <source>
        <dbReference type="EMBL" id="KIK32085.1"/>
    </source>
</evidence>
<dbReference type="EMBL" id="KN836417">
    <property type="protein sequence ID" value="KIK32085.1"/>
    <property type="molecule type" value="Genomic_DNA"/>
</dbReference>
<name>A0A0C9Z3X8_9AGAM</name>